<proteinExistence type="predicted"/>
<sequence>MGSRLFHPSTSTAQPGKSGTEKFDERYDFLSFSNFLIVLFRIFRESDY</sequence>
<protein>
    <submittedName>
        <fullName evidence="2">Uncharacterized protein</fullName>
    </submittedName>
</protein>
<evidence type="ECO:0000313" key="2">
    <source>
        <dbReference type="EMBL" id="VFK12913.1"/>
    </source>
</evidence>
<reference evidence="2" key="1">
    <citation type="submission" date="2019-02" db="EMBL/GenBank/DDBJ databases">
        <authorList>
            <person name="Gruber-Vodicka R. H."/>
            <person name="Seah K. B. B."/>
        </authorList>
    </citation>
    <scope>NUCLEOTIDE SEQUENCE</scope>
    <source>
        <strain evidence="2">BECK_S313</strain>
    </source>
</reference>
<accession>A0A450W774</accession>
<gene>
    <name evidence="2" type="ORF">BECKLPF1236B_GA0070989_104123</name>
</gene>
<organism evidence="2">
    <name type="scientific">Candidatus Kentrum sp. LPFa</name>
    <dbReference type="NCBI Taxonomy" id="2126335"/>
    <lineage>
        <taxon>Bacteria</taxon>
        <taxon>Pseudomonadati</taxon>
        <taxon>Pseudomonadota</taxon>
        <taxon>Gammaproteobacteria</taxon>
        <taxon>Candidatus Kentrum</taxon>
    </lineage>
</organism>
<dbReference type="EMBL" id="CAADFK010000041">
    <property type="protein sequence ID" value="VFK12913.1"/>
    <property type="molecule type" value="Genomic_DNA"/>
</dbReference>
<name>A0A450W774_9GAMM</name>
<evidence type="ECO:0000256" key="1">
    <source>
        <dbReference type="SAM" id="MobiDB-lite"/>
    </source>
</evidence>
<feature type="region of interest" description="Disordered" evidence="1">
    <location>
        <begin position="1"/>
        <end position="21"/>
    </location>
</feature>
<feature type="compositionally biased region" description="Polar residues" evidence="1">
    <location>
        <begin position="8"/>
        <end position="17"/>
    </location>
</feature>
<dbReference type="AlphaFoldDB" id="A0A450W774"/>